<evidence type="ECO:0000313" key="1">
    <source>
        <dbReference type="EMBL" id="QBM91556.1"/>
    </source>
</evidence>
<dbReference type="EMBL" id="MK356558">
    <property type="protein sequence ID" value="QBM91556.1"/>
    <property type="molecule type" value="Genomic_DNA"/>
</dbReference>
<organism evidence="1">
    <name type="scientific">Salmonella sp</name>
    <dbReference type="NCBI Taxonomy" id="599"/>
    <lineage>
        <taxon>Bacteria</taxon>
        <taxon>Pseudomonadati</taxon>
        <taxon>Pseudomonadota</taxon>
        <taxon>Gammaproteobacteria</taxon>
        <taxon>Enterobacterales</taxon>
        <taxon>Enterobacteriaceae</taxon>
        <taxon>Salmonella</taxon>
    </lineage>
</organism>
<reference evidence="1" key="1">
    <citation type="submission" date="2019-01" db="EMBL/GenBank/DDBJ databases">
        <title>Salmonella strain 1423 plasmid sequences.</title>
        <authorList>
            <person name="Chen K."/>
            <person name="Chen S."/>
        </authorList>
    </citation>
    <scope>NUCLEOTIDE SEQUENCE</scope>
    <source>
        <strain evidence="1">Sa1423</strain>
        <plasmid evidence="1">pSa1423-160k</plasmid>
    </source>
</reference>
<name>A0A482EU01_SALSP</name>
<proteinExistence type="predicted"/>
<keyword evidence="1" id="KW-0614">Plasmid</keyword>
<accession>A0A482EU01</accession>
<gene>
    <name evidence="1" type="ORF">NNIBIDOC_00230</name>
</gene>
<sequence length="118" mass="13122">MRLRTRVFHTVYGREFDVALLEVSNYESGRLLRHVVNALSQEMANRTLTTGIRGGFAGGDAANFLALFASTALPDRTVLRSVAVCTVISAPCLARFVAYEVPQPVWWSTQHRDRLRAG</sequence>
<geneLocation type="plasmid" evidence="1">
    <name>pSa1423-160k</name>
</geneLocation>
<dbReference type="AlphaFoldDB" id="A0A482EU01"/>
<protein>
    <submittedName>
        <fullName evidence="1">Uncharacterized protein</fullName>
    </submittedName>
</protein>